<dbReference type="RefSeq" id="WP_066918603.1">
    <property type="nucleotide sequence ID" value="NZ_CP011971.1"/>
</dbReference>
<evidence type="ECO:0000313" key="1">
    <source>
        <dbReference type="EMBL" id="AMN46108.1"/>
    </source>
</evidence>
<evidence type="ECO:0000313" key="2">
    <source>
        <dbReference type="Proteomes" id="UP000070250"/>
    </source>
</evidence>
<dbReference type="PANTHER" id="PTHR43861">
    <property type="entry name" value="TRANS-ACONITATE 2-METHYLTRANSFERASE-RELATED"/>
    <property type="match status" value="1"/>
</dbReference>
<proteinExistence type="predicted"/>
<protein>
    <recommendedName>
        <fullName evidence="3">Methyltransferase type 12</fullName>
    </recommendedName>
</protein>
<dbReference type="Pfam" id="PF13489">
    <property type="entry name" value="Methyltransf_23"/>
    <property type="match status" value="1"/>
</dbReference>
<dbReference type="EMBL" id="CP011971">
    <property type="protein sequence ID" value="AMN46108.1"/>
    <property type="molecule type" value="Genomic_DNA"/>
</dbReference>
<sequence>MNAVEEATRCPLCAHARSIRLATLDAAVLREEYLRSFKIHIRMDVERIDYLHCTACDLRFFEPLAAGDADFYRQLQAIPWYYREQKAEYDIAAHHIRPEDQVLEVGAGKGAFSRHVRCASYLGLETSPDAIEIAAREGVRLLQEDLQTHASRHVGEYDVVCAFQVLEHVPQVCSFLESARDCLRSGGRLLLAVPSEDSFANIDFWDILNMPPHHVTRWSDLSLRNAARQLGLSVVTIEHEPLADSHVSWYARIVAEYGMALRSGPEPHLLDPRLRGWLVRRGAKIGAALLRPALRNPVLRPIGHAVVAVFERAPA</sequence>
<dbReference type="PANTHER" id="PTHR43861:SF6">
    <property type="entry name" value="METHYLTRANSFERASE TYPE 11"/>
    <property type="match status" value="1"/>
</dbReference>
<accession>A0A127F916</accession>
<dbReference type="STRING" id="465721.ACG33_03080"/>
<dbReference type="Gene3D" id="3.40.50.150">
    <property type="entry name" value="Vaccinia Virus protein VP39"/>
    <property type="match status" value="1"/>
</dbReference>
<dbReference type="OrthoDB" id="108476at2"/>
<dbReference type="Proteomes" id="UP000070250">
    <property type="component" value="Chromosome"/>
</dbReference>
<dbReference type="SUPFAM" id="SSF53335">
    <property type="entry name" value="S-adenosyl-L-methionine-dependent methyltransferases"/>
    <property type="match status" value="1"/>
</dbReference>
<dbReference type="AlphaFoldDB" id="A0A127F916"/>
<keyword evidence="2" id="KW-1185">Reference proteome</keyword>
<dbReference type="KEGG" id="sdf:ACG33_03080"/>
<dbReference type="PATRIC" id="fig|465721.4.peg.665"/>
<gene>
    <name evidence="1" type="ORF">ACG33_03080</name>
</gene>
<name>A0A127F916_STEDE</name>
<evidence type="ECO:0008006" key="3">
    <source>
        <dbReference type="Google" id="ProtNLM"/>
    </source>
</evidence>
<reference evidence="1 2" key="1">
    <citation type="submission" date="2015-06" db="EMBL/GenBank/DDBJ databases">
        <title>A Comprehensive Approach to Explore the Metabolic and Phylogenetic Diversity of Bacterial Steroid Degradation in the Environment: Testosterone as an Example.</title>
        <authorList>
            <person name="Yang F.-C."/>
            <person name="Chen Y.-L."/>
            <person name="Yu C.-P."/>
            <person name="Tang S.-L."/>
            <person name="Wang P.-H."/>
            <person name="Ismail W."/>
            <person name="Wang C.-H."/>
            <person name="Yang C.-Y."/>
            <person name="Chiang Y.-R."/>
        </authorList>
    </citation>
    <scope>NUCLEOTIDE SEQUENCE [LARGE SCALE GENOMIC DNA]</scope>
    <source>
        <strain evidence="1 2">DSM 18526</strain>
    </source>
</reference>
<dbReference type="CDD" id="cd02440">
    <property type="entry name" value="AdoMet_MTases"/>
    <property type="match status" value="1"/>
</dbReference>
<organism evidence="1 2">
    <name type="scientific">Steroidobacter denitrificans</name>
    <dbReference type="NCBI Taxonomy" id="465721"/>
    <lineage>
        <taxon>Bacteria</taxon>
        <taxon>Pseudomonadati</taxon>
        <taxon>Pseudomonadota</taxon>
        <taxon>Gammaproteobacteria</taxon>
        <taxon>Steroidobacterales</taxon>
        <taxon>Steroidobacteraceae</taxon>
        <taxon>Steroidobacter</taxon>
    </lineage>
</organism>
<dbReference type="InterPro" id="IPR029063">
    <property type="entry name" value="SAM-dependent_MTases_sf"/>
</dbReference>